<dbReference type="RefSeq" id="WP_130493560.1">
    <property type="nucleotide sequence ID" value="NZ_SGXD01000003.1"/>
</dbReference>
<evidence type="ECO:0000313" key="6">
    <source>
        <dbReference type="EMBL" id="RZS87440.1"/>
    </source>
</evidence>
<evidence type="ECO:0000313" key="7">
    <source>
        <dbReference type="Proteomes" id="UP000293638"/>
    </source>
</evidence>
<feature type="domain" description="Response regulatory" evidence="4">
    <location>
        <begin position="5"/>
        <end position="118"/>
    </location>
</feature>
<dbReference type="CDD" id="cd00383">
    <property type="entry name" value="trans_reg_C"/>
    <property type="match status" value="1"/>
</dbReference>
<dbReference type="Proteomes" id="UP000293638">
    <property type="component" value="Unassembled WGS sequence"/>
</dbReference>
<dbReference type="SMART" id="SM00448">
    <property type="entry name" value="REC"/>
    <property type="match status" value="1"/>
</dbReference>
<dbReference type="PROSITE" id="PS51755">
    <property type="entry name" value="OMPR_PHOB"/>
    <property type="match status" value="1"/>
</dbReference>
<keyword evidence="2" id="KW-0597">Phosphoprotein</keyword>
<dbReference type="GO" id="GO:0000156">
    <property type="term" value="F:phosphorelay response regulator activity"/>
    <property type="evidence" value="ECO:0007669"/>
    <property type="project" value="TreeGrafter"/>
</dbReference>
<evidence type="ECO:0000256" key="2">
    <source>
        <dbReference type="PROSITE-ProRule" id="PRU00169"/>
    </source>
</evidence>
<evidence type="ECO:0000259" key="5">
    <source>
        <dbReference type="PROSITE" id="PS51755"/>
    </source>
</evidence>
<keyword evidence="7" id="KW-1185">Reference proteome</keyword>
<dbReference type="SMART" id="SM00862">
    <property type="entry name" value="Trans_reg_C"/>
    <property type="match status" value="1"/>
</dbReference>
<proteinExistence type="predicted"/>
<feature type="modified residue" description="4-aspartylphosphate" evidence="2">
    <location>
        <position position="53"/>
    </location>
</feature>
<organism evidence="6 7">
    <name type="scientific">Motilibacter rhizosphaerae</name>
    <dbReference type="NCBI Taxonomy" id="598652"/>
    <lineage>
        <taxon>Bacteria</taxon>
        <taxon>Bacillati</taxon>
        <taxon>Actinomycetota</taxon>
        <taxon>Actinomycetes</taxon>
        <taxon>Motilibacterales</taxon>
        <taxon>Motilibacteraceae</taxon>
        <taxon>Motilibacter</taxon>
    </lineage>
</organism>
<dbReference type="GO" id="GO:0032993">
    <property type="term" value="C:protein-DNA complex"/>
    <property type="evidence" value="ECO:0007669"/>
    <property type="project" value="TreeGrafter"/>
</dbReference>
<dbReference type="InterPro" id="IPR039420">
    <property type="entry name" value="WalR-like"/>
</dbReference>
<dbReference type="InterPro" id="IPR036388">
    <property type="entry name" value="WH-like_DNA-bd_sf"/>
</dbReference>
<accession>A0A4Q7NS13</accession>
<dbReference type="PROSITE" id="PS50110">
    <property type="entry name" value="RESPONSE_REGULATORY"/>
    <property type="match status" value="1"/>
</dbReference>
<reference evidence="6 7" key="1">
    <citation type="submission" date="2019-02" db="EMBL/GenBank/DDBJ databases">
        <title>Genomic Encyclopedia of Type Strains, Phase IV (KMG-IV): sequencing the most valuable type-strain genomes for metagenomic binning, comparative biology and taxonomic classification.</title>
        <authorList>
            <person name="Goeker M."/>
        </authorList>
    </citation>
    <scope>NUCLEOTIDE SEQUENCE [LARGE SCALE GENOMIC DNA]</scope>
    <source>
        <strain evidence="6 7">DSM 45622</strain>
    </source>
</reference>
<dbReference type="AlphaFoldDB" id="A0A4Q7NS13"/>
<dbReference type="PANTHER" id="PTHR48111:SF37">
    <property type="entry name" value="RESPONSE REGULATOR PROTEIN CARR"/>
    <property type="match status" value="1"/>
</dbReference>
<dbReference type="Gene3D" id="6.10.250.690">
    <property type="match status" value="1"/>
</dbReference>
<dbReference type="GO" id="GO:0000976">
    <property type="term" value="F:transcription cis-regulatory region binding"/>
    <property type="evidence" value="ECO:0007669"/>
    <property type="project" value="TreeGrafter"/>
</dbReference>
<dbReference type="Gene3D" id="1.10.10.10">
    <property type="entry name" value="Winged helix-like DNA-binding domain superfamily/Winged helix DNA-binding domain"/>
    <property type="match status" value="1"/>
</dbReference>
<dbReference type="OrthoDB" id="3473150at2"/>
<dbReference type="GO" id="GO:0006355">
    <property type="term" value="P:regulation of DNA-templated transcription"/>
    <property type="evidence" value="ECO:0007669"/>
    <property type="project" value="InterPro"/>
</dbReference>
<dbReference type="EMBL" id="SGXD01000003">
    <property type="protein sequence ID" value="RZS87440.1"/>
    <property type="molecule type" value="Genomic_DNA"/>
</dbReference>
<sequence>MTSARVLVVEDDDGLRDVLARGLRRHAYDVVTARDGAGGLRAAEAGVDAVVLDVGLPDSDGRDVCQALRARGLTVPVLFLTARDALPDRLAGFAAGGDDYLAKPFALAELVARLEVALRRSGSEPGVRDGELLLDPVTHALSAGGESVPLTPTEFRLLARLLTQPGAVTRRHELVAAGWPAGAIVSDNTLDSYVARLRRKLRGLPTDRAIEGVRGVGYRLAQR</sequence>
<dbReference type="InterPro" id="IPR001789">
    <property type="entry name" value="Sig_transdc_resp-reg_receiver"/>
</dbReference>
<dbReference type="InterPro" id="IPR016032">
    <property type="entry name" value="Sig_transdc_resp-reg_C-effctor"/>
</dbReference>
<protein>
    <submittedName>
        <fullName evidence="6">Two-component system response regulator MprA</fullName>
    </submittedName>
</protein>
<dbReference type="Pfam" id="PF00072">
    <property type="entry name" value="Response_reg"/>
    <property type="match status" value="1"/>
</dbReference>
<evidence type="ECO:0000259" key="4">
    <source>
        <dbReference type="PROSITE" id="PS50110"/>
    </source>
</evidence>
<feature type="domain" description="OmpR/PhoB-type" evidence="5">
    <location>
        <begin position="124"/>
        <end position="222"/>
    </location>
</feature>
<dbReference type="InterPro" id="IPR001867">
    <property type="entry name" value="OmpR/PhoB-type_DNA-bd"/>
</dbReference>
<dbReference type="InterPro" id="IPR011006">
    <property type="entry name" value="CheY-like_superfamily"/>
</dbReference>
<dbReference type="SUPFAM" id="SSF46894">
    <property type="entry name" value="C-terminal effector domain of the bipartite response regulators"/>
    <property type="match status" value="1"/>
</dbReference>
<dbReference type="Pfam" id="PF00486">
    <property type="entry name" value="Trans_reg_C"/>
    <property type="match status" value="1"/>
</dbReference>
<comment type="caution">
    <text evidence="6">The sequence shown here is derived from an EMBL/GenBank/DDBJ whole genome shotgun (WGS) entry which is preliminary data.</text>
</comment>
<dbReference type="SUPFAM" id="SSF52172">
    <property type="entry name" value="CheY-like"/>
    <property type="match status" value="1"/>
</dbReference>
<keyword evidence="1 3" id="KW-0238">DNA-binding</keyword>
<gene>
    <name evidence="6" type="ORF">EV189_2870</name>
</gene>
<dbReference type="PANTHER" id="PTHR48111">
    <property type="entry name" value="REGULATOR OF RPOS"/>
    <property type="match status" value="1"/>
</dbReference>
<evidence type="ECO:0000256" key="3">
    <source>
        <dbReference type="PROSITE-ProRule" id="PRU01091"/>
    </source>
</evidence>
<name>A0A4Q7NS13_9ACTN</name>
<dbReference type="Gene3D" id="3.40.50.2300">
    <property type="match status" value="1"/>
</dbReference>
<evidence type="ECO:0000256" key="1">
    <source>
        <dbReference type="ARBA" id="ARBA00023125"/>
    </source>
</evidence>
<dbReference type="GO" id="GO:0005829">
    <property type="term" value="C:cytosol"/>
    <property type="evidence" value="ECO:0007669"/>
    <property type="project" value="TreeGrafter"/>
</dbReference>
<feature type="DNA-binding region" description="OmpR/PhoB-type" evidence="3">
    <location>
        <begin position="124"/>
        <end position="222"/>
    </location>
</feature>